<gene>
    <name evidence="19" type="ORF">LY90DRAFT_453066</name>
</gene>
<feature type="domain" description="UBP-type" evidence="18">
    <location>
        <begin position="102"/>
        <end position="198"/>
    </location>
</feature>
<feature type="compositionally biased region" description="Basic and acidic residues" evidence="16">
    <location>
        <begin position="692"/>
        <end position="702"/>
    </location>
</feature>
<feature type="compositionally biased region" description="Low complexity" evidence="16">
    <location>
        <begin position="703"/>
        <end position="714"/>
    </location>
</feature>
<dbReference type="GO" id="GO:0005634">
    <property type="term" value="C:nucleus"/>
    <property type="evidence" value="ECO:0007669"/>
    <property type="project" value="UniProtKB-SubCell"/>
</dbReference>
<keyword evidence="11" id="KW-0804">Transcription</keyword>
<feature type="compositionally biased region" description="Basic and acidic residues" evidence="16">
    <location>
        <begin position="816"/>
        <end position="826"/>
    </location>
</feature>
<dbReference type="InterPro" id="IPR038765">
    <property type="entry name" value="Papain-like_cys_pep_sf"/>
</dbReference>
<keyword evidence="3 15" id="KW-0645">Protease</keyword>
<comment type="similarity">
    <text evidence="13">Belongs to the peptidase C19 family. UBP8 subfamily.</text>
</comment>
<keyword evidence="4" id="KW-0479">Metal-binding</keyword>
<dbReference type="InterPro" id="IPR018200">
    <property type="entry name" value="USP_CS"/>
</dbReference>
<feature type="compositionally biased region" description="Basic and acidic residues" evidence="16">
    <location>
        <begin position="630"/>
        <end position="643"/>
    </location>
</feature>
<dbReference type="Proteomes" id="UP000193920">
    <property type="component" value="Unassembled WGS sequence"/>
</dbReference>
<feature type="compositionally biased region" description="Polar residues" evidence="16">
    <location>
        <begin position="680"/>
        <end position="691"/>
    </location>
</feature>
<keyword evidence="6 15" id="KW-0833">Ubl conjugation pathway</keyword>
<dbReference type="SUPFAM" id="SSF57850">
    <property type="entry name" value="RING/U-box"/>
    <property type="match status" value="1"/>
</dbReference>
<dbReference type="Gene3D" id="3.30.40.10">
    <property type="entry name" value="Zinc/RING finger domain, C3HC4 (zinc finger)"/>
    <property type="match status" value="1"/>
</dbReference>
<dbReference type="InterPro" id="IPR001394">
    <property type="entry name" value="Peptidase_C19_UCH"/>
</dbReference>
<evidence type="ECO:0000256" key="14">
    <source>
        <dbReference type="PROSITE-ProRule" id="PRU00502"/>
    </source>
</evidence>
<name>A0A1Y2E9B7_9FUNG</name>
<keyword evidence="8 15" id="KW-0788">Thiol protease</keyword>
<dbReference type="GO" id="GO:0016579">
    <property type="term" value="P:protein deubiquitination"/>
    <property type="evidence" value="ECO:0007669"/>
    <property type="project" value="InterPro"/>
</dbReference>
<dbReference type="GO" id="GO:0008270">
    <property type="term" value="F:zinc ion binding"/>
    <property type="evidence" value="ECO:0007669"/>
    <property type="project" value="UniProtKB-KW"/>
</dbReference>
<dbReference type="PROSITE" id="PS00973">
    <property type="entry name" value="USP_2"/>
    <property type="match status" value="1"/>
</dbReference>
<evidence type="ECO:0000259" key="17">
    <source>
        <dbReference type="PROSITE" id="PS50235"/>
    </source>
</evidence>
<evidence type="ECO:0000256" key="16">
    <source>
        <dbReference type="SAM" id="MobiDB-lite"/>
    </source>
</evidence>
<dbReference type="InterPro" id="IPR050185">
    <property type="entry name" value="Ub_carboxyl-term_hydrolase"/>
</dbReference>
<protein>
    <recommendedName>
        <fullName evidence="15">Ubiquitin carboxyl-terminal hydrolase</fullName>
        <ecNumber evidence="15">3.4.19.12</ecNumber>
    </recommendedName>
</protein>
<comment type="caution">
    <text evidence="19">The sequence shown here is derived from an EMBL/GenBank/DDBJ whole genome shotgun (WGS) entry which is preliminary data.</text>
</comment>
<evidence type="ECO:0000256" key="4">
    <source>
        <dbReference type="ARBA" id="ARBA00022723"/>
    </source>
</evidence>
<dbReference type="Pfam" id="PF02148">
    <property type="entry name" value="zf-UBP"/>
    <property type="match status" value="1"/>
</dbReference>
<evidence type="ECO:0000256" key="2">
    <source>
        <dbReference type="ARBA" id="ARBA00004123"/>
    </source>
</evidence>
<dbReference type="InterPro" id="IPR028889">
    <property type="entry name" value="USP"/>
</dbReference>
<keyword evidence="9" id="KW-0862">Zinc</keyword>
<dbReference type="EMBL" id="MCOG01000046">
    <property type="protein sequence ID" value="ORY68160.1"/>
    <property type="molecule type" value="Genomic_DNA"/>
</dbReference>
<feature type="compositionally biased region" description="Low complexity" evidence="16">
    <location>
        <begin position="833"/>
        <end position="847"/>
    </location>
</feature>
<organism evidence="19 20">
    <name type="scientific">Neocallimastix californiae</name>
    <dbReference type="NCBI Taxonomy" id="1754190"/>
    <lineage>
        <taxon>Eukaryota</taxon>
        <taxon>Fungi</taxon>
        <taxon>Fungi incertae sedis</taxon>
        <taxon>Chytridiomycota</taxon>
        <taxon>Chytridiomycota incertae sedis</taxon>
        <taxon>Neocallimastigomycetes</taxon>
        <taxon>Neocallimastigales</taxon>
        <taxon>Neocallimastigaceae</taxon>
        <taxon>Neocallimastix</taxon>
    </lineage>
</organism>
<evidence type="ECO:0000256" key="8">
    <source>
        <dbReference type="ARBA" id="ARBA00022807"/>
    </source>
</evidence>
<reference evidence="19 20" key="1">
    <citation type="submission" date="2016-08" db="EMBL/GenBank/DDBJ databases">
        <title>A Parts List for Fungal Cellulosomes Revealed by Comparative Genomics.</title>
        <authorList>
            <consortium name="DOE Joint Genome Institute"/>
            <person name="Haitjema C.H."/>
            <person name="Gilmore S.P."/>
            <person name="Henske J.K."/>
            <person name="Solomon K.V."/>
            <person name="De Groot R."/>
            <person name="Kuo A."/>
            <person name="Mondo S.J."/>
            <person name="Salamov A.A."/>
            <person name="Labutti K."/>
            <person name="Zhao Z."/>
            <person name="Chiniquy J."/>
            <person name="Barry K."/>
            <person name="Brewer H.M."/>
            <person name="Purvine S.O."/>
            <person name="Wright A.T."/>
            <person name="Boxma B."/>
            <person name="Van Alen T."/>
            <person name="Hackstein J.H."/>
            <person name="Baker S.E."/>
            <person name="Grigoriev I.V."/>
            <person name="O'Malley M.A."/>
        </authorList>
    </citation>
    <scope>NUCLEOTIDE SEQUENCE [LARGE SCALE GENOMIC DNA]</scope>
    <source>
        <strain evidence="19 20">G1</strain>
    </source>
</reference>
<dbReference type="EC" id="3.4.19.12" evidence="15"/>
<feature type="region of interest" description="Disordered" evidence="16">
    <location>
        <begin position="399"/>
        <end position="419"/>
    </location>
</feature>
<dbReference type="AlphaFoldDB" id="A0A1Y2E9B7"/>
<evidence type="ECO:0000256" key="10">
    <source>
        <dbReference type="ARBA" id="ARBA00023015"/>
    </source>
</evidence>
<accession>A0A1Y2E9B7</accession>
<evidence type="ECO:0000256" key="12">
    <source>
        <dbReference type="ARBA" id="ARBA00023242"/>
    </source>
</evidence>
<dbReference type="PANTHER" id="PTHR21646:SF33">
    <property type="entry name" value="UBIQUITIN CARBOXYL-TERMINAL HYDROLASE 22"/>
    <property type="match status" value="1"/>
</dbReference>
<dbReference type="InterPro" id="IPR001607">
    <property type="entry name" value="Znf_UBP"/>
</dbReference>
<dbReference type="GO" id="GO:0006508">
    <property type="term" value="P:proteolysis"/>
    <property type="evidence" value="ECO:0007669"/>
    <property type="project" value="UniProtKB-KW"/>
</dbReference>
<feature type="domain" description="USP" evidence="17">
    <location>
        <begin position="238"/>
        <end position="604"/>
    </location>
</feature>
<keyword evidence="20" id="KW-1185">Reference proteome</keyword>
<evidence type="ECO:0000259" key="18">
    <source>
        <dbReference type="PROSITE" id="PS50271"/>
    </source>
</evidence>
<evidence type="ECO:0000256" key="11">
    <source>
        <dbReference type="ARBA" id="ARBA00023163"/>
    </source>
</evidence>
<evidence type="ECO:0000256" key="13">
    <source>
        <dbReference type="ARBA" id="ARBA00038490"/>
    </source>
</evidence>
<feature type="region of interest" description="Disordered" evidence="16">
    <location>
        <begin position="630"/>
        <end position="722"/>
    </location>
</feature>
<evidence type="ECO:0000256" key="1">
    <source>
        <dbReference type="ARBA" id="ARBA00000707"/>
    </source>
</evidence>
<evidence type="ECO:0000256" key="5">
    <source>
        <dbReference type="ARBA" id="ARBA00022771"/>
    </source>
</evidence>
<dbReference type="STRING" id="1754190.A0A1Y2E9B7"/>
<evidence type="ECO:0000256" key="15">
    <source>
        <dbReference type="RuleBase" id="RU366025"/>
    </source>
</evidence>
<proteinExistence type="inferred from homology"/>
<dbReference type="GO" id="GO:0004843">
    <property type="term" value="F:cysteine-type deubiquitinase activity"/>
    <property type="evidence" value="ECO:0007669"/>
    <property type="project" value="UniProtKB-UniRule"/>
</dbReference>
<keyword evidence="5 14" id="KW-0863">Zinc-finger</keyword>
<keyword evidence="7 15" id="KW-0378">Hydrolase</keyword>
<dbReference type="PROSITE" id="PS50235">
    <property type="entry name" value="USP_3"/>
    <property type="match status" value="1"/>
</dbReference>
<evidence type="ECO:0000256" key="3">
    <source>
        <dbReference type="ARBA" id="ARBA00022670"/>
    </source>
</evidence>
<feature type="compositionally biased region" description="Polar residues" evidence="16">
    <location>
        <begin position="794"/>
        <end position="810"/>
    </location>
</feature>
<dbReference type="PROSITE" id="PS50271">
    <property type="entry name" value="ZF_UBP"/>
    <property type="match status" value="1"/>
</dbReference>
<dbReference type="InterPro" id="IPR013083">
    <property type="entry name" value="Znf_RING/FYVE/PHD"/>
</dbReference>
<keyword evidence="10" id="KW-0805">Transcription regulation</keyword>
<evidence type="ECO:0000256" key="9">
    <source>
        <dbReference type="ARBA" id="ARBA00022833"/>
    </source>
</evidence>
<feature type="region of interest" description="Disordered" evidence="16">
    <location>
        <begin position="761"/>
        <end position="867"/>
    </location>
</feature>
<dbReference type="Pfam" id="PF00443">
    <property type="entry name" value="UCH"/>
    <property type="match status" value="1"/>
</dbReference>
<dbReference type="Gene3D" id="3.90.70.10">
    <property type="entry name" value="Cysteine proteinases"/>
    <property type="match status" value="1"/>
</dbReference>
<evidence type="ECO:0000256" key="6">
    <source>
        <dbReference type="ARBA" id="ARBA00022786"/>
    </source>
</evidence>
<comment type="catalytic activity">
    <reaction evidence="1 15">
        <text>Thiol-dependent hydrolysis of ester, thioester, amide, peptide and isopeptide bonds formed by the C-terminal Gly of ubiquitin (a 76-residue protein attached to proteins as an intracellular targeting signal).</text>
        <dbReference type="EC" id="3.4.19.12"/>
    </reaction>
</comment>
<keyword evidence="12" id="KW-0539">Nucleus</keyword>
<feature type="compositionally biased region" description="Acidic residues" evidence="16">
    <location>
        <begin position="848"/>
        <end position="859"/>
    </location>
</feature>
<comment type="subcellular location">
    <subcellularLocation>
        <location evidence="2">Nucleus</location>
    </subcellularLocation>
</comment>
<feature type="compositionally biased region" description="Basic and acidic residues" evidence="16">
    <location>
        <begin position="406"/>
        <end position="415"/>
    </location>
</feature>
<dbReference type="SUPFAM" id="SSF54001">
    <property type="entry name" value="Cysteine proteinases"/>
    <property type="match status" value="1"/>
</dbReference>
<evidence type="ECO:0000313" key="20">
    <source>
        <dbReference type="Proteomes" id="UP000193920"/>
    </source>
</evidence>
<evidence type="ECO:0000256" key="7">
    <source>
        <dbReference type="ARBA" id="ARBA00022801"/>
    </source>
</evidence>
<sequence>MASENTTPVSTPNQTISALDNIPTTAAATPKTSNNATVKSQFSIFRTENLHPAYHGCPHISTRINNSLMESYRICCRYSIRFRNKYVVNQDLKAKPLDTKNQTKKNLTESLYKSLSKLPLPFCHTCENPLGRLHVCLICVYFGCWKEDHIRAHCKEKVHNFAMNFQNCAIYCYECDEYIYDLEFERIYRSEEEKFYQLLLQSENPNMEYLTCSEWLPTEEEAERIRNNSTLLRCSGLRGLRNLGSTCFMNVIIQSFIHNPLLRAYFLGDRHNYKLCNNSFCLACELDKLFAQFYCGDHTPFGPCDFLYVVWKTEKHMAGYQQQDAHEFLIYALDQLHQSCCILKNRDDSSKCKCVIHQIFSGSLRSDVTCTKCGTVSVKEDLFMDLSLDIKDSSIKKPTKKRKHKKDVENDHNDTDDSIANDVESVSSLNSSLNEEPTITLEDCLNRFTIPEKISEKYMCNNCNSYQDATKQLSLKTLPPVLCISLKRFEHSHITKTKIETMIKIPYELDLTPYISPSISENSKREKFNETHPNNKLENVPPNPLNFYQLFAVTVHTGGLETGHYTAFVKCHGEWFKFDDQTITLATEQEVLNSNVYMCFYIRNVMNYGSIESSGMIPVTNPKLKLENEKAAAKEREKEEKAALKKAKKLKKEAEAQAKKRKNHPLLSESPSKPKHIKLSNDTNKSSSNIDKLNHKSIKSEKPLSSSKSSKPHSSGGGKTLQKIKKEYMASLVSDDDDDETYTVLASGKSSYTSEVIGKGYSNGSIHKSTGGKVKPGSIHRSNSTGYGHDRHSYGQTNGSSSSLQKTMNTKQRKKATGDSKNKSSDTYHGSSNNNNNNNNKNLLDSLLTDDESDDDLDEISSLSSPDEIVVMASDHI</sequence>
<dbReference type="OrthoDB" id="289038at2759"/>
<evidence type="ECO:0000313" key="19">
    <source>
        <dbReference type="EMBL" id="ORY68160.1"/>
    </source>
</evidence>
<dbReference type="PROSITE" id="PS00972">
    <property type="entry name" value="USP_1"/>
    <property type="match status" value="1"/>
</dbReference>
<dbReference type="PANTHER" id="PTHR21646">
    <property type="entry name" value="UBIQUITIN CARBOXYL-TERMINAL HYDROLASE"/>
    <property type="match status" value="1"/>
</dbReference>